<name>A0ABW9YWP5_9HYPH</name>
<sequence>MIAQERPGEDGLIARFFAPIAGKGALGLKDDAACLAPKPGHDLVLTADALVERVHFLPEDAPGSIARKALGVNVSDLAAKGAEPAGFLLSLALPDDWTEAWLAGFAAGLGEASRDFGCPLLGGDTVKARGPLTLSVTAVGQVPSGRMVRRTTAQAGDLVCVTGTIGDAALGLRLRAGPAWAEALSPGERAHLADRYLHPQPRHRLAAALRDHASAAMDVSDGLAGDLAKMMRASGLSALVDADRVPLSPAGRTAVGSSPELLDLALTGGDDYEILCTVPEKKLDSLRKEADRVGITLSVIGRVVEGHDRPVFRMNGLERRYDVGSYQHF</sequence>
<feature type="binding site" evidence="2">
    <location>
        <begin position="123"/>
        <end position="124"/>
    </location>
    <ligand>
        <name>ATP</name>
        <dbReference type="ChEBI" id="CHEBI:30616"/>
    </ligand>
</feature>
<dbReference type="InterPro" id="IPR036921">
    <property type="entry name" value="PurM-like_N_sf"/>
</dbReference>
<feature type="binding site" evidence="2">
    <location>
        <position position="220"/>
    </location>
    <ligand>
        <name>ATP</name>
        <dbReference type="ChEBI" id="CHEBI:30616"/>
    </ligand>
</feature>
<feature type="domain" description="PurM-like N-terminal" evidence="3">
    <location>
        <begin position="30"/>
        <end position="142"/>
    </location>
</feature>
<dbReference type="InterPro" id="IPR010918">
    <property type="entry name" value="PurM-like_C_dom"/>
</dbReference>
<evidence type="ECO:0000256" key="1">
    <source>
        <dbReference type="ARBA" id="ARBA00022977"/>
    </source>
</evidence>
<comment type="caution">
    <text evidence="5">The sequence shown here is derived from an EMBL/GenBank/DDBJ whole genome shotgun (WGS) entry which is preliminary data.</text>
</comment>
<keyword evidence="2" id="KW-0479">Metal-binding</keyword>
<feature type="binding site" evidence="2">
    <location>
        <position position="48"/>
    </location>
    <ligand>
        <name>Mg(2+)</name>
        <dbReference type="ChEBI" id="CHEBI:18420"/>
        <label>1</label>
    </ligand>
</feature>
<comment type="function">
    <text evidence="2">Catalyzes the ATP-dependent phosphorylation of thiamine-monophosphate (TMP) to form thiamine-pyrophosphate (TPP), the active form of vitamin B1.</text>
</comment>
<dbReference type="EC" id="2.7.4.16" evidence="2"/>
<feature type="binding site" evidence="2">
    <location>
        <position position="31"/>
    </location>
    <ligand>
        <name>Mg(2+)</name>
        <dbReference type="ChEBI" id="CHEBI:18420"/>
        <label>3</label>
    </ligand>
</feature>
<feature type="binding site" evidence="2">
    <location>
        <position position="55"/>
    </location>
    <ligand>
        <name>substrate</name>
    </ligand>
</feature>
<feature type="binding site" evidence="2">
    <location>
        <position position="31"/>
    </location>
    <ligand>
        <name>Mg(2+)</name>
        <dbReference type="ChEBI" id="CHEBI:18420"/>
        <label>4</label>
    </ligand>
</feature>
<keyword evidence="6" id="KW-1185">Reference proteome</keyword>
<dbReference type="InterPro" id="IPR006283">
    <property type="entry name" value="ThiL-like"/>
</dbReference>
<feature type="binding site" evidence="2">
    <location>
        <position position="221"/>
    </location>
    <ligand>
        <name>Mg(2+)</name>
        <dbReference type="ChEBI" id="CHEBI:18420"/>
        <label>5</label>
    </ligand>
</feature>
<feature type="binding site" evidence="2">
    <location>
        <position position="326"/>
    </location>
    <ligand>
        <name>substrate</name>
    </ligand>
</feature>
<dbReference type="GO" id="GO:0009030">
    <property type="term" value="F:thiamine-phosphate kinase activity"/>
    <property type="evidence" value="ECO:0007669"/>
    <property type="project" value="UniProtKB-EC"/>
</dbReference>
<evidence type="ECO:0000313" key="5">
    <source>
        <dbReference type="EMBL" id="NBJ23286.1"/>
    </source>
</evidence>
<feature type="binding site" evidence="2">
    <location>
        <position position="270"/>
    </location>
    <ligand>
        <name>substrate</name>
    </ligand>
</feature>
<accession>A0ABW9YWP5</accession>
<feature type="binding site" evidence="2">
    <location>
        <position position="48"/>
    </location>
    <ligand>
        <name>Mg(2+)</name>
        <dbReference type="ChEBI" id="CHEBI:18420"/>
        <label>2</label>
    </ligand>
</feature>
<comment type="pathway">
    <text evidence="2">Cofactor biosynthesis; thiamine diphosphate biosynthesis; thiamine diphosphate from thiamine phosphate: step 1/1.</text>
</comment>
<evidence type="ECO:0000259" key="3">
    <source>
        <dbReference type="Pfam" id="PF00586"/>
    </source>
</evidence>
<keyword evidence="2" id="KW-0547">Nucleotide-binding</keyword>
<keyword evidence="2" id="KW-0067">ATP-binding</keyword>
<dbReference type="RefSeq" id="WP_161724433.1">
    <property type="nucleotide sequence ID" value="NZ_JAAAXI010000013.1"/>
</dbReference>
<dbReference type="SUPFAM" id="SSF56042">
    <property type="entry name" value="PurM C-terminal domain-like"/>
    <property type="match status" value="1"/>
</dbReference>
<dbReference type="Pfam" id="PF02769">
    <property type="entry name" value="AIRS_C"/>
    <property type="match status" value="1"/>
</dbReference>
<feature type="binding site" evidence="2">
    <location>
        <position position="46"/>
    </location>
    <ligand>
        <name>Mg(2+)</name>
        <dbReference type="ChEBI" id="CHEBI:18420"/>
        <label>4</label>
    </ligand>
</feature>
<dbReference type="PANTHER" id="PTHR30270">
    <property type="entry name" value="THIAMINE-MONOPHOSPHATE KINASE"/>
    <property type="match status" value="1"/>
</dbReference>
<comment type="miscellaneous">
    <text evidence="2">Reaction mechanism of ThiL seems to utilize a direct, inline transfer of the gamma-phosphate of ATP to TMP rather than a phosphorylated enzyme intermediate.</text>
</comment>
<proteinExistence type="inferred from homology"/>
<protein>
    <recommendedName>
        <fullName evidence="2">Thiamine-monophosphate kinase</fullName>
        <shortName evidence="2">TMP kinase</shortName>
        <shortName evidence="2">Thiamine-phosphate kinase</shortName>
        <ecNumber evidence="2">2.7.4.16</ecNumber>
    </recommendedName>
</protein>
<dbReference type="PIRSF" id="PIRSF005303">
    <property type="entry name" value="Thiam_monoph_kin"/>
    <property type="match status" value="1"/>
</dbReference>
<dbReference type="EMBL" id="JAAAXJ010000001">
    <property type="protein sequence ID" value="NBJ23286.1"/>
    <property type="molecule type" value="Genomic_DNA"/>
</dbReference>
<dbReference type="PANTHER" id="PTHR30270:SF0">
    <property type="entry name" value="THIAMINE-MONOPHOSPHATE KINASE"/>
    <property type="match status" value="1"/>
</dbReference>
<dbReference type="InterPro" id="IPR016188">
    <property type="entry name" value="PurM-like_N"/>
</dbReference>
<dbReference type="NCBIfam" id="TIGR01379">
    <property type="entry name" value="thiL"/>
    <property type="match status" value="1"/>
</dbReference>
<feature type="binding site" evidence="2">
    <location>
        <position position="76"/>
    </location>
    <ligand>
        <name>Mg(2+)</name>
        <dbReference type="ChEBI" id="CHEBI:18420"/>
        <label>2</label>
    </ligand>
</feature>
<feature type="binding site" evidence="2">
    <location>
        <position position="150"/>
    </location>
    <ligand>
        <name>ATP</name>
        <dbReference type="ChEBI" id="CHEBI:30616"/>
    </ligand>
</feature>
<evidence type="ECO:0000256" key="2">
    <source>
        <dbReference type="HAMAP-Rule" id="MF_02128"/>
    </source>
</evidence>
<comment type="caution">
    <text evidence="2">Lacks conserved residue(s) required for the propagation of feature annotation.</text>
</comment>
<evidence type="ECO:0000259" key="4">
    <source>
        <dbReference type="Pfam" id="PF02769"/>
    </source>
</evidence>
<dbReference type="InterPro" id="IPR036676">
    <property type="entry name" value="PurM-like_C_sf"/>
</dbReference>
<keyword evidence="2 5" id="KW-0808">Transferase</keyword>
<dbReference type="SUPFAM" id="SSF55326">
    <property type="entry name" value="PurM N-terminal domain-like"/>
    <property type="match status" value="1"/>
</dbReference>
<feature type="binding site" evidence="2">
    <location>
        <position position="76"/>
    </location>
    <ligand>
        <name>Mg(2+)</name>
        <dbReference type="ChEBI" id="CHEBI:18420"/>
        <label>4</label>
    </ligand>
</feature>
<comment type="similarity">
    <text evidence="2">Belongs to the thiamine-monophosphate kinase family.</text>
</comment>
<dbReference type="Gene3D" id="3.90.650.10">
    <property type="entry name" value="PurM-like C-terminal domain"/>
    <property type="match status" value="1"/>
</dbReference>
<feature type="binding site" evidence="2">
    <location>
        <position position="76"/>
    </location>
    <ligand>
        <name>Mg(2+)</name>
        <dbReference type="ChEBI" id="CHEBI:18420"/>
        <label>3</label>
    </ligand>
</feature>
<comment type="catalytic activity">
    <reaction evidence="2">
        <text>thiamine phosphate + ATP = thiamine diphosphate + ADP</text>
        <dbReference type="Rhea" id="RHEA:15913"/>
        <dbReference type="ChEBI" id="CHEBI:30616"/>
        <dbReference type="ChEBI" id="CHEBI:37575"/>
        <dbReference type="ChEBI" id="CHEBI:58937"/>
        <dbReference type="ChEBI" id="CHEBI:456216"/>
        <dbReference type="EC" id="2.7.4.16"/>
    </reaction>
</comment>
<dbReference type="Pfam" id="PF00586">
    <property type="entry name" value="AIRS"/>
    <property type="match status" value="1"/>
</dbReference>
<keyword evidence="1 2" id="KW-0784">Thiamine biosynthesis</keyword>
<dbReference type="CDD" id="cd02194">
    <property type="entry name" value="ThiL"/>
    <property type="match status" value="1"/>
</dbReference>
<dbReference type="Proteomes" id="UP000818323">
    <property type="component" value="Unassembled WGS sequence"/>
</dbReference>
<feature type="binding site" evidence="2">
    <location>
        <position position="218"/>
    </location>
    <ligand>
        <name>Mg(2+)</name>
        <dbReference type="ChEBI" id="CHEBI:18420"/>
        <label>3</label>
    </ligand>
</feature>
<reference evidence="5 6" key="1">
    <citation type="submission" date="2020-01" db="EMBL/GenBank/DDBJ databases">
        <title>Microvirga sp. nov., an arsenate reduction bacterium isolated from Tibet hotspring sediments.</title>
        <authorList>
            <person name="Yuan C.-G."/>
        </authorList>
    </citation>
    <scope>NUCLEOTIDE SEQUENCE [LARGE SCALE GENOMIC DNA]</scope>
    <source>
        <strain evidence="5 6">SYSU G3D203</strain>
    </source>
</reference>
<keyword evidence="2 5" id="KW-0418">Kinase</keyword>
<evidence type="ECO:0000313" key="6">
    <source>
        <dbReference type="Proteomes" id="UP000818323"/>
    </source>
</evidence>
<feature type="domain" description="PurM-like C-terminal" evidence="4">
    <location>
        <begin position="154"/>
        <end position="307"/>
    </location>
</feature>
<gene>
    <name evidence="2 5" type="primary">thiL</name>
    <name evidence="5" type="ORF">GR303_02775</name>
</gene>
<organism evidence="5 6">
    <name type="scientific">Microvirga arsenatis</name>
    <dbReference type="NCBI Taxonomy" id="2692265"/>
    <lineage>
        <taxon>Bacteria</taxon>
        <taxon>Pseudomonadati</taxon>
        <taxon>Pseudomonadota</taxon>
        <taxon>Alphaproteobacteria</taxon>
        <taxon>Hyphomicrobiales</taxon>
        <taxon>Methylobacteriaceae</taxon>
        <taxon>Microvirga</taxon>
    </lineage>
</organism>
<dbReference type="Gene3D" id="3.30.1330.10">
    <property type="entry name" value="PurM-like, N-terminal domain"/>
    <property type="match status" value="1"/>
</dbReference>
<dbReference type="HAMAP" id="MF_02128">
    <property type="entry name" value="TMP_kinase"/>
    <property type="match status" value="1"/>
</dbReference>
<feature type="binding site" evidence="2">
    <location>
        <position position="124"/>
    </location>
    <ligand>
        <name>Mg(2+)</name>
        <dbReference type="ChEBI" id="CHEBI:18420"/>
        <label>1</label>
    </ligand>
</feature>
<keyword evidence="2" id="KW-0460">Magnesium</keyword>